<evidence type="ECO:0000313" key="7">
    <source>
        <dbReference type="Proteomes" id="UP000079169"/>
    </source>
</evidence>
<dbReference type="InterPro" id="IPR051931">
    <property type="entry name" value="PAK3-like"/>
</dbReference>
<keyword evidence="3" id="KW-0547">Nucleotide-binding</keyword>
<dbReference type="AlphaFoldDB" id="A0A3Q0J9A2"/>
<dbReference type="KEGG" id="dci:103517028"/>
<dbReference type="Gene3D" id="1.10.510.10">
    <property type="entry name" value="Transferase(Phosphotransferase) domain 1"/>
    <property type="match status" value="2"/>
</dbReference>
<dbReference type="PaxDb" id="121845-A0A3Q0J9A2"/>
<dbReference type="PROSITE" id="PS50011">
    <property type="entry name" value="PROTEIN_KINASE_DOM"/>
    <property type="match status" value="1"/>
</dbReference>
<dbReference type="PROSITE" id="PS00108">
    <property type="entry name" value="PROTEIN_KINASE_ST"/>
    <property type="match status" value="1"/>
</dbReference>
<dbReference type="SMART" id="SM00220">
    <property type="entry name" value="S_TKc"/>
    <property type="match status" value="1"/>
</dbReference>
<proteinExistence type="inferred from homology"/>
<evidence type="ECO:0000256" key="5">
    <source>
        <dbReference type="SAM" id="MobiDB-lite"/>
    </source>
</evidence>
<dbReference type="InterPro" id="IPR008271">
    <property type="entry name" value="Ser/Thr_kinase_AS"/>
</dbReference>
<evidence type="ECO:0000256" key="2">
    <source>
        <dbReference type="ARBA" id="ARBA00012513"/>
    </source>
</evidence>
<feature type="domain" description="Protein kinase" evidence="6">
    <location>
        <begin position="1"/>
        <end position="350"/>
    </location>
</feature>
<feature type="region of interest" description="Disordered" evidence="5">
    <location>
        <begin position="146"/>
        <end position="283"/>
    </location>
</feature>
<gene>
    <name evidence="8" type="primary">LOC103517028</name>
</gene>
<feature type="compositionally biased region" description="Low complexity" evidence="5">
    <location>
        <begin position="219"/>
        <end position="234"/>
    </location>
</feature>
<dbReference type="Pfam" id="PF00069">
    <property type="entry name" value="Pkinase"/>
    <property type="match status" value="1"/>
</dbReference>
<dbReference type="RefSeq" id="XP_026685072.1">
    <property type="nucleotide sequence ID" value="XM_026829271.1"/>
</dbReference>
<evidence type="ECO:0000313" key="8">
    <source>
        <dbReference type="RefSeq" id="XP_026685072.1"/>
    </source>
</evidence>
<reference evidence="8" key="1">
    <citation type="submission" date="2025-08" db="UniProtKB">
        <authorList>
            <consortium name="RefSeq"/>
        </authorList>
    </citation>
    <scope>IDENTIFICATION</scope>
</reference>
<feature type="compositionally biased region" description="Polar residues" evidence="5">
    <location>
        <begin position="265"/>
        <end position="281"/>
    </location>
</feature>
<dbReference type="GO" id="GO:0004674">
    <property type="term" value="F:protein serine/threonine kinase activity"/>
    <property type="evidence" value="ECO:0007669"/>
    <property type="project" value="UniProtKB-EC"/>
</dbReference>
<evidence type="ECO:0000256" key="1">
    <source>
        <dbReference type="ARBA" id="ARBA00008874"/>
    </source>
</evidence>
<protein>
    <recommendedName>
        <fullName evidence="2">non-specific serine/threonine protein kinase</fullName>
        <ecNumber evidence="2">2.7.11.1</ecNumber>
    </recommendedName>
</protein>
<comment type="similarity">
    <text evidence="1">Belongs to the protein kinase superfamily. STE Ser/Thr protein kinase family. STE20 subfamily.</text>
</comment>
<dbReference type="SUPFAM" id="SSF56112">
    <property type="entry name" value="Protein kinase-like (PK-like)"/>
    <property type="match status" value="2"/>
</dbReference>
<evidence type="ECO:0000256" key="4">
    <source>
        <dbReference type="ARBA" id="ARBA00022840"/>
    </source>
</evidence>
<sequence length="373" mass="41145">MNLVEMIKLRWKRFRERLNKKKGEGEMFLILSNPITLAQQPKKELIINEILVMRENKHPNIVNYLDSYLVGEELWVVMEYLPGGSLTDVVTETCMDEGQIAAVCREVLQALEFLHSNQVIHRDIKSDNILLGLDGSVKLSGSAELPRPALRHHPPHPHSAGSSHSPHSSSPPSSTVTPTSSEHDDETPPPPVASRPERTKSIYTKPIEEPSNTTDEKTSTSSASPLSTPPLSLIQPPPPSTPPRSTLNGALTSLPPPVVLDKNKNQTTPPTGLTGKYTSTHPHLPEESERQCAMPSSSKQALYLIATNKKPEIKEKEKLSQIFQDFLDQCLEEEVETRASASLLLKHPFLKIARPLASLTPLIMAAKEAAKGH</sequence>
<dbReference type="PANTHER" id="PTHR45832:SF22">
    <property type="entry name" value="SERINE_THREONINE-PROTEIN KINASE SAMKA-RELATED"/>
    <property type="match status" value="1"/>
</dbReference>
<organism evidence="7 8">
    <name type="scientific">Diaphorina citri</name>
    <name type="common">Asian citrus psyllid</name>
    <dbReference type="NCBI Taxonomy" id="121845"/>
    <lineage>
        <taxon>Eukaryota</taxon>
        <taxon>Metazoa</taxon>
        <taxon>Ecdysozoa</taxon>
        <taxon>Arthropoda</taxon>
        <taxon>Hexapoda</taxon>
        <taxon>Insecta</taxon>
        <taxon>Pterygota</taxon>
        <taxon>Neoptera</taxon>
        <taxon>Paraneoptera</taxon>
        <taxon>Hemiptera</taxon>
        <taxon>Sternorrhyncha</taxon>
        <taxon>Psylloidea</taxon>
        <taxon>Psyllidae</taxon>
        <taxon>Diaphorininae</taxon>
        <taxon>Diaphorina</taxon>
    </lineage>
</organism>
<evidence type="ECO:0000259" key="6">
    <source>
        <dbReference type="PROSITE" id="PS50011"/>
    </source>
</evidence>
<dbReference type="Gene3D" id="3.30.200.20">
    <property type="entry name" value="Phosphorylase Kinase, domain 1"/>
    <property type="match status" value="1"/>
</dbReference>
<feature type="compositionally biased region" description="Low complexity" evidence="5">
    <location>
        <begin position="158"/>
        <end position="180"/>
    </location>
</feature>
<keyword evidence="4" id="KW-0067">ATP-binding</keyword>
<dbReference type="PANTHER" id="PTHR45832">
    <property type="entry name" value="SERINE/THREONINE-PROTEIN KINASE SAMKA-RELATED-RELATED"/>
    <property type="match status" value="1"/>
</dbReference>
<dbReference type="InterPro" id="IPR000719">
    <property type="entry name" value="Prot_kinase_dom"/>
</dbReference>
<keyword evidence="8" id="KW-0808">Transferase</keyword>
<accession>A0A3Q0J9A2</accession>
<dbReference type="GO" id="GO:0005524">
    <property type="term" value="F:ATP binding"/>
    <property type="evidence" value="ECO:0007669"/>
    <property type="project" value="UniProtKB-KW"/>
</dbReference>
<evidence type="ECO:0000256" key="3">
    <source>
        <dbReference type="ARBA" id="ARBA00022741"/>
    </source>
</evidence>
<keyword evidence="7" id="KW-1185">Reference proteome</keyword>
<dbReference type="EC" id="2.7.11.1" evidence="2"/>
<keyword evidence="8" id="KW-0418">Kinase</keyword>
<name>A0A3Q0J9A2_DIACI</name>
<dbReference type="GeneID" id="103517028"/>
<dbReference type="Proteomes" id="UP000079169">
    <property type="component" value="Unplaced"/>
</dbReference>
<dbReference type="STRING" id="121845.A0A3Q0J9A2"/>
<dbReference type="InterPro" id="IPR011009">
    <property type="entry name" value="Kinase-like_dom_sf"/>
</dbReference>